<dbReference type="EMBL" id="VSRR010023003">
    <property type="protein sequence ID" value="MPC65167.1"/>
    <property type="molecule type" value="Genomic_DNA"/>
</dbReference>
<dbReference type="Proteomes" id="UP000324222">
    <property type="component" value="Unassembled WGS sequence"/>
</dbReference>
<gene>
    <name evidence="1" type="ORF">E2C01_059297</name>
</gene>
<reference evidence="1 2" key="1">
    <citation type="submission" date="2019-05" db="EMBL/GenBank/DDBJ databases">
        <title>Another draft genome of Portunus trituberculatus and its Hox gene families provides insights of decapod evolution.</title>
        <authorList>
            <person name="Jeong J.-H."/>
            <person name="Song I."/>
            <person name="Kim S."/>
            <person name="Choi T."/>
            <person name="Kim D."/>
            <person name="Ryu S."/>
            <person name="Kim W."/>
        </authorList>
    </citation>
    <scope>NUCLEOTIDE SEQUENCE [LARGE SCALE GENOMIC DNA]</scope>
    <source>
        <tissue evidence="1">Muscle</tissue>
    </source>
</reference>
<protein>
    <submittedName>
        <fullName evidence="1">Uncharacterized protein</fullName>
    </submittedName>
</protein>
<comment type="caution">
    <text evidence="1">The sequence shown here is derived from an EMBL/GenBank/DDBJ whole genome shotgun (WGS) entry which is preliminary data.</text>
</comment>
<accession>A0A5B7H767</accession>
<name>A0A5B7H767_PORTR</name>
<sequence length="62" mass="6631">MVRSGDGGGNDVIAVVVVVVQGTRGAPGDVMAPRHLRKAFRCASWTFLGYRATLGHRESAEF</sequence>
<organism evidence="1 2">
    <name type="scientific">Portunus trituberculatus</name>
    <name type="common">Swimming crab</name>
    <name type="synonym">Neptunus trituberculatus</name>
    <dbReference type="NCBI Taxonomy" id="210409"/>
    <lineage>
        <taxon>Eukaryota</taxon>
        <taxon>Metazoa</taxon>
        <taxon>Ecdysozoa</taxon>
        <taxon>Arthropoda</taxon>
        <taxon>Crustacea</taxon>
        <taxon>Multicrustacea</taxon>
        <taxon>Malacostraca</taxon>
        <taxon>Eumalacostraca</taxon>
        <taxon>Eucarida</taxon>
        <taxon>Decapoda</taxon>
        <taxon>Pleocyemata</taxon>
        <taxon>Brachyura</taxon>
        <taxon>Eubrachyura</taxon>
        <taxon>Portunoidea</taxon>
        <taxon>Portunidae</taxon>
        <taxon>Portuninae</taxon>
        <taxon>Portunus</taxon>
    </lineage>
</organism>
<evidence type="ECO:0000313" key="2">
    <source>
        <dbReference type="Proteomes" id="UP000324222"/>
    </source>
</evidence>
<dbReference type="AlphaFoldDB" id="A0A5B7H767"/>
<proteinExistence type="predicted"/>
<evidence type="ECO:0000313" key="1">
    <source>
        <dbReference type="EMBL" id="MPC65167.1"/>
    </source>
</evidence>
<keyword evidence="2" id="KW-1185">Reference proteome</keyword>